<organism evidence="4 5">
    <name type="scientific">Fibroporia radiculosa</name>
    <dbReference type="NCBI Taxonomy" id="599839"/>
    <lineage>
        <taxon>Eukaryota</taxon>
        <taxon>Fungi</taxon>
        <taxon>Dikarya</taxon>
        <taxon>Basidiomycota</taxon>
        <taxon>Agaricomycotina</taxon>
        <taxon>Agaricomycetes</taxon>
        <taxon>Polyporales</taxon>
        <taxon>Fibroporiaceae</taxon>
        <taxon>Fibroporia</taxon>
    </lineage>
</organism>
<dbReference type="GO" id="GO:0050660">
    <property type="term" value="F:flavin adenine dinucleotide binding"/>
    <property type="evidence" value="ECO:0007669"/>
    <property type="project" value="InterPro"/>
</dbReference>
<dbReference type="Pfam" id="PF00743">
    <property type="entry name" value="FMO-like"/>
    <property type="match status" value="1"/>
</dbReference>
<dbReference type="PANTHER" id="PTHR43539:SF26">
    <property type="entry name" value="MONOOXYGENASE, PUTATIVE-RELATED"/>
    <property type="match status" value="1"/>
</dbReference>
<dbReference type="Pfam" id="PF13450">
    <property type="entry name" value="NAD_binding_8"/>
    <property type="match status" value="1"/>
</dbReference>
<dbReference type="GO" id="GO:0050661">
    <property type="term" value="F:NADP binding"/>
    <property type="evidence" value="ECO:0007669"/>
    <property type="project" value="InterPro"/>
</dbReference>
<dbReference type="GO" id="GO:0004499">
    <property type="term" value="F:N,N-dimethylaniline monooxygenase activity"/>
    <property type="evidence" value="ECO:0007669"/>
    <property type="project" value="InterPro"/>
</dbReference>
<keyword evidence="3" id="KW-0560">Oxidoreductase</keyword>
<name>J4I8T0_9APHY</name>
<evidence type="ECO:0000256" key="1">
    <source>
        <dbReference type="ARBA" id="ARBA00022630"/>
    </source>
</evidence>
<dbReference type="GeneID" id="24094857"/>
<keyword evidence="2" id="KW-0274">FAD</keyword>
<evidence type="ECO:0008006" key="6">
    <source>
        <dbReference type="Google" id="ProtNLM"/>
    </source>
</evidence>
<accession>J4I8T0</accession>
<dbReference type="EMBL" id="HE796958">
    <property type="protein sequence ID" value="CCL99946.1"/>
    <property type="molecule type" value="Genomic_DNA"/>
</dbReference>
<dbReference type="Proteomes" id="UP000006352">
    <property type="component" value="Unassembled WGS sequence"/>
</dbReference>
<dbReference type="InterPro" id="IPR050982">
    <property type="entry name" value="Auxin_biosynth/cation_transpt"/>
</dbReference>
<dbReference type="SUPFAM" id="SSF54427">
    <property type="entry name" value="NTF2-like"/>
    <property type="match status" value="1"/>
</dbReference>
<dbReference type="InterPro" id="IPR036188">
    <property type="entry name" value="FAD/NAD-bd_sf"/>
</dbReference>
<proteinExistence type="predicted"/>
<dbReference type="OrthoDB" id="74360at2759"/>
<evidence type="ECO:0000313" key="4">
    <source>
        <dbReference type="EMBL" id="CCL99946.1"/>
    </source>
</evidence>
<dbReference type="STRING" id="599839.J4I8T0"/>
<keyword evidence="1" id="KW-0285">Flavoprotein</keyword>
<dbReference type="HOGENOM" id="CLU_015676_1_0_1"/>
<sequence length="681" mass="75669">MAAEDVSSSPADAFEPALPTLDKLGAAIKPDLDAQAVARAWFQAFLQHVSSNDVAGVVSLFAEDGWWRDLLALTWDFRTFHGAAKIKAFLEDQLPVIKPTSFDLKSAELQQPYPDLVWLMGTFHFETEVGIGSGIFRLVPTSDGTWKGYTMFTNLEDLKGFPEKVGPLRNPLPNHGKWTSERERERSFADRDPTVLIIGGGQGGLTVAARLSYMGISALIVEQKDRIGDNWRDRYQALCLHDPVWYDHLPYLPFPSTWPVYTPAQKLAGWLEYYAEAIELNVWTSTTAVRVEQRDSKWAVTVRRKDGRERVLVVDHVVMCMGWQAGVPYIPEFPGREEFQGQVLHSTQHGSATNHAGKKVAVVGSATSAHDVASDYADHDVTLVQRNSTYIMSTTEGFRLGLGSLYHEGGVPADVADRLSSSMPIALQKETSKRLTAAIAAADKDLLQGLQKAGFKYNMGIDGSGLFHLVYLRGGGYYLDVGACQKIIDGEIKLKNDSQIERFTKTGLRFTNGSELDADVVLFATGFEKADSVLERLVGPEVASKMSPLWNLTPEGELRGVWRWLGVPNLWYTMGNLATCRFHSKHLALQIKAIKEGIYGKRYATSFTSTILDTTLVLSMMRDCGQMEPGALIATRLVTYRRKSTSTLATYDYHVEDAHAKVTKQADLGTPFLPRNFQVTW</sequence>
<dbReference type="Gene3D" id="3.10.450.50">
    <property type="match status" value="1"/>
</dbReference>
<dbReference type="Gene3D" id="3.50.50.60">
    <property type="entry name" value="FAD/NAD(P)-binding domain"/>
    <property type="match status" value="2"/>
</dbReference>
<evidence type="ECO:0000256" key="3">
    <source>
        <dbReference type="ARBA" id="ARBA00023002"/>
    </source>
</evidence>
<dbReference type="InterPro" id="IPR032710">
    <property type="entry name" value="NTF2-like_dom_sf"/>
</dbReference>
<dbReference type="PANTHER" id="PTHR43539">
    <property type="entry name" value="FLAVIN-BINDING MONOOXYGENASE-LIKE PROTEIN (AFU_ORTHOLOGUE AFUA_4G09220)"/>
    <property type="match status" value="1"/>
</dbReference>
<gene>
    <name evidence="4" type="ORF">FIBRA_01971</name>
</gene>
<evidence type="ECO:0000256" key="2">
    <source>
        <dbReference type="ARBA" id="ARBA00022827"/>
    </source>
</evidence>
<reference evidence="4 5" key="1">
    <citation type="journal article" date="2012" name="Appl. Environ. Microbiol.">
        <title>Short-read sequencing for genomic analysis of the brown rot fungus Fibroporia radiculosa.</title>
        <authorList>
            <person name="Tang J.D."/>
            <person name="Perkins A.D."/>
            <person name="Sonstegard T.S."/>
            <person name="Schroeder S.G."/>
            <person name="Burgess S.C."/>
            <person name="Diehl S.V."/>
        </authorList>
    </citation>
    <scope>NUCLEOTIDE SEQUENCE [LARGE SCALE GENOMIC DNA]</scope>
    <source>
        <strain evidence="4 5">TFFH 294</strain>
    </source>
</reference>
<dbReference type="InParanoid" id="J4I8T0"/>
<evidence type="ECO:0000313" key="5">
    <source>
        <dbReference type="Proteomes" id="UP000006352"/>
    </source>
</evidence>
<dbReference type="InterPro" id="IPR020946">
    <property type="entry name" value="Flavin_mOase-like"/>
</dbReference>
<dbReference type="SUPFAM" id="SSF51905">
    <property type="entry name" value="FAD/NAD(P)-binding domain"/>
    <property type="match status" value="2"/>
</dbReference>
<keyword evidence="5" id="KW-1185">Reference proteome</keyword>
<dbReference type="RefSeq" id="XP_012179229.1">
    <property type="nucleotide sequence ID" value="XM_012323839.1"/>
</dbReference>
<protein>
    <recommendedName>
        <fullName evidence="6">FAD/NAD(P)-binding domain-containing protein</fullName>
    </recommendedName>
</protein>
<dbReference type="AlphaFoldDB" id="J4I8T0"/>